<protein>
    <recommendedName>
        <fullName evidence="2">Dipeptidase</fullName>
        <ecNumber evidence="2">3.4.13.19</ecNumber>
    </recommendedName>
</protein>
<proteinExistence type="inferred from homology"/>
<dbReference type="Gene3D" id="3.20.20.140">
    <property type="entry name" value="Metal-dependent hydrolases"/>
    <property type="match status" value="1"/>
</dbReference>
<gene>
    <name evidence="3" type="ORF">BDZ85DRAFT_305117</name>
</gene>
<evidence type="ECO:0000256" key="1">
    <source>
        <dbReference type="ARBA" id="ARBA00022997"/>
    </source>
</evidence>
<dbReference type="SUPFAM" id="SSF51556">
    <property type="entry name" value="Metallo-dependent hydrolases"/>
    <property type="match status" value="1"/>
</dbReference>
<dbReference type="InterPro" id="IPR008257">
    <property type="entry name" value="Pept_M19"/>
</dbReference>
<keyword evidence="4" id="KW-1185">Reference proteome</keyword>
<dbReference type="CDD" id="cd01301">
    <property type="entry name" value="rDP_like"/>
    <property type="match status" value="1"/>
</dbReference>
<comment type="catalytic activity">
    <reaction evidence="2">
        <text>an L-aminoacyl-L-amino acid + H2O = 2 an L-alpha-amino acid</text>
        <dbReference type="Rhea" id="RHEA:48940"/>
        <dbReference type="ChEBI" id="CHEBI:15377"/>
        <dbReference type="ChEBI" id="CHEBI:59869"/>
        <dbReference type="ChEBI" id="CHEBI:77460"/>
        <dbReference type="EC" id="3.4.13.19"/>
    </reaction>
</comment>
<dbReference type="PANTHER" id="PTHR10443">
    <property type="entry name" value="MICROSOMAL DIPEPTIDASE"/>
    <property type="match status" value="1"/>
</dbReference>
<dbReference type="OrthoDB" id="445695at2759"/>
<evidence type="ECO:0000313" key="4">
    <source>
        <dbReference type="Proteomes" id="UP000799538"/>
    </source>
</evidence>
<keyword evidence="2" id="KW-0645">Protease</keyword>
<dbReference type="GO" id="GO:0046872">
    <property type="term" value="F:metal ion binding"/>
    <property type="evidence" value="ECO:0007669"/>
    <property type="project" value="UniProtKB-UniRule"/>
</dbReference>
<dbReference type="EC" id="3.4.13.19" evidence="2"/>
<dbReference type="PROSITE" id="PS51365">
    <property type="entry name" value="RENAL_DIPEPTIDASE_2"/>
    <property type="match status" value="1"/>
</dbReference>
<organism evidence="3 4">
    <name type="scientific">Elsinoe ampelina</name>
    <dbReference type="NCBI Taxonomy" id="302913"/>
    <lineage>
        <taxon>Eukaryota</taxon>
        <taxon>Fungi</taxon>
        <taxon>Dikarya</taxon>
        <taxon>Ascomycota</taxon>
        <taxon>Pezizomycotina</taxon>
        <taxon>Dothideomycetes</taxon>
        <taxon>Dothideomycetidae</taxon>
        <taxon>Myriangiales</taxon>
        <taxon>Elsinoaceae</taxon>
        <taxon>Elsinoe</taxon>
    </lineage>
</organism>
<dbReference type="EMBL" id="ML992519">
    <property type="protein sequence ID" value="KAF2219171.1"/>
    <property type="molecule type" value="Genomic_DNA"/>
</dbReference>
<dbReference type="GO" id="GO:0070573">
    <property type="term" value="F:metallodipeptidase activity"/>
    <property type="evidence" value="ECO:0007669"/>
    <property type="project" value="InterPro"/>
</dbReference>
<comment type="similarity">
    <text evidence="2">Belongs to the metallo-dependent hydrolases superfamily. Peptidase M19 family.</text>
</comment>
<reference evidence="4" key="1">
    <citation type="journal article" date="2020" name="Stud. Mycol.">
        <title>101 Dothideomycetes genomes: A test case for predicting lifestyles and emergence of pathogens.</title>
        <authorList>
            <person name="Haridas S."/>
            <person name="Albert R."/>
            <person name="Binder M."/>
            <person name="Bloem J."/>
            <person name="LaButti K."/>
            <person name="Salamov A."/>
            <person name="Andreopoulos B."/>
            <person name="Baker S."/>
            <person name="Barry K."/>
            <person name="Bills G."/>
            <person name="Bluhm B."/>
            <person name="Cannon C."/>
            <person name="Castanera R."/>
            <person name="Culley D."/>
            <person name="Daum C."/>
            <person name="Ezra D."/>
            <person name="Gonzalez J."/>
            <person name="Henrissat B."/>
            <person name="Kuo A."/>
            <person name="Liang C."/>
            <person name="Lipzen A."/>
            <person name="Lutzoni F."/>
            <person name="Magnuson J."/>
            <person name="Mondo S."/>
            <person name="Nolan M."/>
            <person name="Ohm R."/>
            <person name="Pangilinan J."/>
            <person name="Park H.-J."/>
            <person name="Ramirez L."/>
            <person name="Alfaro M."/>
            <person name="Sun H."/>
            <person name="Tritt A."/>
            <person name="Yoshinaga Y."/>
            <person name="Zwiers L.-H."/>
            <person name="Turgeon B."/>
            <person name="Goodwin S."/>
            <person name="Spatafora J."/>
            <person name="Crous P."/>
            <person name="Grigoriev I."/>
        </authorList>
    </citation>
    <scope>NUCLEOTIDE SEQUENCE [LARGE SCALE GENOMIC DNA]</scope>
    <source>
        <strain evidence="4">CECT 20119</strain>
    </source>
</reference>
<dbReference type="Proteomes" id="UP000799538">
    <property type="component" value="Unassembled WGS sequence"/>
</dbReference>
<accession>A0A6A6G0F0</accession>
<name>A0A6A6G0F0_9PEZI</name>
<keyword evidence="2" id="KW-0862">Zinc</keyword>
<sequence length="363" mass="39844">MLRGAYQNDLDAENSNVTSMPVMHTDLARLQAGKIGCQFWSAYVPCPTMADGDDPTNQSLFLPSLLHTLQQIDVIRNLVEKYPKVLGMASSANEIVEVFESGRVASLIGVEGLHQIGNSASVLRNFHRLGVRYVTLTHNSNNLYADAATSKPLHGGLSQQGKDMILELNRIGMLVDLSHTSAQTQKQALQTSQAPLIYSHSSCDGLCPSPRNVTDDNLELLKLNRGLIMISFLRDLTATTPEDATLDNVADHIIYAGQKIGYEHVGIGSDFDGFMTGPRGLEDVSKFPALVEQLARRGLNEQDIKGIAGLNLIRVLSEAEDVSDRLKKAGQRAMVDVIKPVWSPEVRAQIWRTRLDQRARGGF</sequence>
<dbReference type="GO" id="GO:0006508">
    <property type="term" value="P:proteolysis"/>
    <property type="evidence" value="ECO:0007669"/>
    <property type="project" value="UniProtKB-KW"/>
</dbReference>
<dbReference type="PANTHER" id="PTHR10443:SF12">
    <property type="entry name" value="DIPEPTIDASE"/>
    <property type="match status" value="1"/>
</dbReference>
<keyword evidence="2" id="KW-0479">Metal-binding</keyword>
<keyword evidence="2" id="KW-0378">Hydrolase</keyword>
<evidence type="ECO:0000313" key="3">
    <source>
        <dbReference type="EMBL" id="KAF2219171.1"/>
    </source>
</evidence>
<keyword evidence="1 2" id="KW-0224">Dipeptidase</keyword>
<dbReference type="InterPro" id="IPR032466">
    <property type="entry name" value="Metal_Hydrolase"/>
</dbReference>
<comment type="cofactor">
    <cofactor evidence="2">
        <name>Zn(2+)</name>
        <dbReference type="ChEBI" id="CHEBI:29105"/>
    </cofactor>
</comment>
<keyword evidence="2" id="KW-0482">Metalloprotease</keyword>
<dbReference type="Pfam" id="PF01244">
    <property type="entry name" value="Peptidase_M19"/>
    <property type="match status" value="1"/>
</dbReference>
<evidence type="ECO:0000256" key="2">
    <source>
        <dbReference type="RuleBase" id="RU341113"/>
    </source>
</evidence>
<dbReference type="AlphaFoldDB" id="A0A6A6G0F0"/>